<name>A0ABR1JAQ4_9AGAR</name>
<evidence type="ECO:0000259" key="10">
    <source>
        <dbReference type="Pfam" id="PF00394"/>
    </source>
</evidence>
<keyword evidence="8" id="KW-1133">Transmembrane helix</keyword>
<dbReference type="PANTHER" id="PTHR11709:SF361">
    <property type="entry name" value="IRON TRANSPORT MULTICOPPER OXIDASE FET3"/>
    <property type="match status" value="1"/>
</dbReference>
<dbReference type="Gene3D" id="2.60.40.420">
    <property type="entry name" value="Cupredoxins - blue copper proteins"/>
    <property type="match status" value="3"/>
</dbReference>
<keyword evidence="6" id="KW-1015">Disulfide bond</keyword>
<comment type="similarity">
    <text evidence="1">Belongs to the multicopper oxidase family.</text>
</comment>
<organism evidence="13 14">
    <name type="scientific">Marasmiellus scandens</name>
    <dbReference type="NCBI Taxonomy" id="2682957"/>
    <lineage>
        <taxon>Eukaryota</taxon>
        <taxon>Fungi</taxon>
        <taxon>Dikarya</taxon>
        <taxon>Basidiomycota</taxon>
        <taxon>Agaricomycotina</taxon>
        <taxon>Agaricomycetes</taxon>
        <taxon>Agaricomycetidae</taxon>
        <taxon>Agaricales</taxon>
        <taxon>Marasmiineae</taxon>
        <taxon>Omphalotaceae</taxon>
        <taxon>Marasmiellus</taxon>
    </lineage>
</organism>
<evidence type="ECO:0000313" key="14">
    <source>
        <dbReference type="Proteomes" id="UP001498398"/>
    </source>
</evidence>
<keyword evidence="2" id="KW-0479">Metal-binding</keyword>
<keyword evidence="3 9" id="KW-0732">Signal</keyword>
<dbReference type="InterPro" id="IPR044130">
    <property type="entry name" value="CuRO_2_Fet3-like"/>
</dbReference>
<dbReference type="CDD" id="cd13877">
    <property type="entry name" value="CuRO_2_Fet3p_like"/>
    <property type="match status" value="1"/>
</dbReference>
<dbReference type="InterPro" id="IPR045087">
    <property type="entry name" value="Cu-oxidase_fam"/>
</dbReference>
<evidence type="ECO:0000256" key="5">
    <source>
        <dbReference type="ARBA" id="ARBA00023008"/>
    </source>
</evidence>
<evidence type="ECO:0000256" key="9">
    <source>
        <dbReference type="SAM" id="SignalP"/>
    </source>
</evidence>
<dbReference type="PROSITE" id="PS00079">
    <property type="entry name" value="MULTICOPPER_OXIDASE1"/>
    <property type="match status" value="1"/>
</dbReference>
<dbReference type="InterPro" id="IPR001117">
    <property type="entry name" value="Cu-oxidase_2nd"/>
</dbReference>
<dbReference type="InterPro" id="IPR011706">
    <property type="entry name" value="Cu-oxidase_C"/>
</dbReference>
<evidence type="ECO:0000256" key="3">
    <source>
        <dbReference type="ARBA" id="ARBA00022729"/>
    </source>
</evidence>
<dbReference type="InterPro" id="IPR002355">
    <property type="entry name" value="Cu_oxidase_Cu_BS"/>
</dbReference>
<dbReference type="PROSITE" id="PS00080">
    <property type="entry name" value="MULTICOPPER_OXIDASE2"/>
    <property type="match status" value="1"/>
</dbReference>
<keyword evidence="5" id="KW-0186">Copper</keyword>
<feature type="signal peptide" evidence="9">
    <location>
        <begin position="1"/>
        <end position="20"/>
    </location>
</feature>
<feature type="domain" description="Plastocyanin-like" evidence="11">
    <location>
        <begin position="408"/>
        <end position="518"/>
    </location>
</feature>
<evidence type="ECO:0000256" key="8">
    <source>
        <dbReference type="SAM" id="Phobius"/>
    </source>
</evidence>
<evidence type="ECO:0000259" key="12">
    <source>
        <dbReference type="Pfam" id="PF07732"/>
    </source>
</evidence>
<feature type="chain" id="PRO_5045553730" evidence="9">
    <location>
        <begin position="21"/>
        <end position="680"/>
    </location>
</feature>
<dbReference type="InterPro" id="IPR011707">
    <property type="entry name" value="Cu-oxidase-like_N"/>
</dbReference>
<dbReference type="InterPro" id="IPR008972">
    <property type="entry name" value="Cupredoxin"/>
</dbReference>
<evidence type="ECO:0000313" key="13">
    <source>
        <dbReference type="EMBL" id="KAK7451313.1"/>
    </source>
</evidence>
<evidence type="ECO:0000256" key="4">
    <source>
        <dbReference type="ARBA" id="ARBA00023002"/>
    </source>
</evidence>
<sequence length="680" mass="74699">MRLSVVFLLTLGTRSTPVLASVQELWWNLTYVENANPDGLFERRVIGVNGSWPPPPIHVQTTDSLVLHVTNSLDVPSTLHHHGLFFNGTPWMDGAQGLSECGIPPGRTFDYVVPIDSSGQSGTYWVHSHAKGQYVDGLRAPVVLYRPHEVYEYDEEFTVVVGDWYHEEHPILLKRFINTGNPDGVEPVPDSAVVYFAHGSSYLKPKAGTSPSPVTSAVGFNENATLPFEPGKTYRLRIVNTSAFSMFFFWIDGHDMRVIEVDGIDVEEHSADVLGITIGQRYSVLVTARNDTSENWAIHANLDPDMYDYVPDNLNPNVTSSITYNHSAPVIDYGPISSYPLTNDSAFVPVEPIAAPAVTKTIELEVTFDKMSDGTNRGMFNKVTYNRPLVPALFSELTLGTNATSESAYGPTSFVLEHGDVVDLIVKNGDDGDHPFHIHGHTFMIMGRAKDYTSDDPVLNPPVLQNQSNPMRRDTIHVPGGGAVTLRFVADNPGAWFFHCHMEWHLESGLAIQLIEAPLKAQALLAADENGDGGVSLTMRQMNEYCHELGLPSRGNAAGHMSKTDLSGWKLGPHPLGEQSKGVGGHVDGLYSSLEVLFGSLVGEGASSNMLPIAMLTVVLAFVLYRFRRPTTGSSTQDKGAESGRSRDWYFPFVHRQAGLALATVHDEETLKSFVNQEQK</sequence>
<dbReference type="Proteomes" id="UP001498398">
    <property type="component" value="Unassembled WGS sequence"/>
</dbReference>
<evidence type="ECO:0000256" key="2">
    <source>
        <dbReference type="ARBA" id="ARBA00022723"/>
    </source>
</evidence>
<dbReference type="SUPFAM" id="SSF49503">
    <property type="entry name" value="Cupredoxins"/>
    <property type="match status" value="3"/>
</dbReference>
<feature type="domain" description="Plastocyanin-like" evidence="10">
    <location>
        <begin position="155"/>
        <end position="325"/>
    </location>
</feature>
<dbReference type="Pfam" id="PF00394">
    <property type="entry name" value="Cu-oxidase"/>
    <property type="match status" value="1"/>
</dbReference>
<evidence type="ECO:0000256" key="6">
    <source>
        <dbReference type="ARBA" id="ARBA00023157"/>
    </source>
</evidence>
<feature type="domain" description="Plastocyanin-like" evidence="12">
    <location>
        <begin position="33"/>
        <end position="147"/>
    </location>
</feature>
<keyword evidence="4" id="KW-0560">Oxidoreductase</keyword>
<dbReference type="Pfam" id="PF07731">
    <property type="entry name" value="Cu-oxidase_2"/>
    <property type="match status" value="1"/>
</dbReference>
<evidence type="ECO:0000256" key="1">
    <source>
        <dbReference type="ARBA" id="ARBA00010609"/>
    </source>
</evidence>
<protein>
    <submittedName>
        <fullName evidence="13">Ferroxidase fet3</fullName>
    </submittedName>
</protein>
<reference evidence="13 14" key="1">
    <citation type="submission" date="2024-01" db="EMBL/GenBank/DDBJ databases">
        <title>A draft genome for the cacao thread blight pathogen Marasmiellus scandens.</title>
        <authorList>
            <person name="Baruah I.K."/>
            <person name="Leung J."/>
            <person name="Bukari Y."/>
            <person name="Amoako-Attah I."/>
            <person name="Meinhardt L.W."/>
            <person name="Bailey B.A."/>
            <person name="Cohen S.P."/>
        </authorList>
    </citation>
    <scope>NUCLEOTIDE SEQUENCE [LARGE SCALE GENOMIC DNA]</scope>
    <source>
        <strain evidence="13 14">GH-19</strain>
    </source>
</reference>
<comment type="caution">
    <text evidence="13">The sequence shown here is derived from an EMBL/GenBank/DDBJ whole genome shotgun (WGS) entry which is preliminary data.</text>
</comment>
<keyword evidence="8" id="KW-0472">Membrane</keyword>
<accession>A0ABR1JAQ4</accession>
<dbReference type="Pfam" id="PF07732">
    <property type="entry name" value="Cu-oxidase_3"/>
    <property type="match status" value="1"/>
</dbReference>
<dbReference type="PANTHER" id="PTHR11709">
    <property type="entry name" value="MULTI-COPPER OXIDASE"/>
    <property type="match status" value="1"/>
</dbReference>
<dbReference type="CDD" id="cd13899">
    <property type="entry name" value="CuRO_3_Fet3p"/>
    <property type="match status" value="1"/>
</dbReference>
<dbReference type="InterPro" id="IPR033138">
    <property type="entry name" value="Cu_oxidase_CS"/>
</dbReference>
<proteinExistence type="inferred from homology"/>
<keyword evidence="7" id="KW-0325">Glycoprotein</keyword>
<dbReference type="CDD" id="cd13851">
    <property type="entry name" value="CuRO_1_Fet3p"/>
    <property type="match status" value="1"/>
</dbReference>
<evidence type="ECO:0000256" key="7">
    <source>
        <dbReference type="ARBA" id="ARBA00023180"/>
    </source>
</evidence>
<keyword evidence="8" id="KW-0812">Transmembrane</keyword>
<dbReference type="EMBL" id="JBANRG010000031">
    <property type="protein sequence ID" value="KAK7451313.1"/>
    <property type="molecule type" value="Genomic_DNA"/>
</dbReference>
<feature type="transmembrane region" description="Helical" evidence="8">
    <location>
        <begin position="610"/>
        <end position="627"/>
    </location>
</feature>
<keyword evidence="14" id="KW-1185">Reference proteome</keyword>
<evidence type="ECO:0000259" key="11">
    <source>
        <dbReference type="Pfam" id="PF07731"/>
    </source>
</evidence>
<gene>
    <name evidence="13" type="primary">FET3_2</name>
    <name evidence="13" type="ORF">VKT23_012654</name>
</gene>